<comment type="cofactor">
    <cofactor evidence="8">
        <name>S-adenosyl-L-methionine</name>
        <dbReference type="ChEBI" id="CHEBI:59789"/>
    </cofactor>
    <text evidence="8">Binds 1 S-adenosyl-L-methionine per subunit.</text>
</comment>
<feature type="binding site" evidence="8">
    <location>
        <position position="41"/>
    </location>
    <ligand>
        <name>[4Fe-4S] cluster</name>
        <dbReference type="ChEBI" id="CHEBI:49883"/>
        <note>4Fe-4S-S-AdoMet</note>
    </ligand>
</feature>
<dbReference type="STRING" id="351605.Gura_2122"/>
<keyword evidence="2 8" id="KW-0949">S-adenosyl-L-methionine</keyword>
<dbReference type="PIRSF" id="PIRSF000370">
    <property type="entry name" value="QueE"/>
    <property type="match status" value="1"/>
</dbReference>
<feature type="binding site" evidence="8">
    <location>
        <begin position="40"/>
        <end position="42"/>
    </location>
    <ligand>
        <name>S-adenosyl-L-methionine</name>
        <dbReference type="ChEBI" id="CHEBI:59789"/>
    </ligand>
</feature>
<keyword evidence="3 8" id="KW-0479">Metal-binding</keyword>
<keyword evidence="6 8" id="KW-0411">Iron-sulfur</keyword>
<dbReference type="KEGG" id="gur:Gura_2122"/>
<gene>
    <name evidence="8" type="primary">queE</name>
    <name evidence="10" type="ordered locus">Gura_2122</name>
</gene>
<feature type="binding site" evidence="8">
    <location>
        <position position="98"/>
    </location>
    <ligand>
        <name>S-adenosyl-L-methionine</name>
        <dbReference type="ChEBI" id="CHEBI:59789"/>
    </ligand>
</feature>
<keyword evidence="11" id="KW-1185">Reference proteome</keyword>
<proteinExistence type="inferred from homology"/>
<feature type="binding site" evidence="8">
    <location>
        <begin position="15"/>
        <end position="17"/>
    </location>
    <ligand>
        <name>substrate</name>
    </ligand>
</feature>
<comment type="pathway">
    <text evidence="8">Purine metabolism; 7-cyano-7-deazaguanine biosynthesis.</text>
</comment>
<protein>
    <recommendedName>
        <fullName evidence="8">7-carboxy-7-deazaguanine synthase</fullName>
        <shortName evidence="8">CDG synthase</shortName>
        <ecNumber evidence="8">4.3.99.3</ecNumber>
    </recommendedName>
    <alternativeName>
        <fullName evidence="8">Queuosine biosynthesis protein QueE</fullName>
    </alternativeName>
</protein>
<organism evidence="10 11">
    <name type="scientific">Geotalea uraniireducens (strain Rf4)</name>
    <name type="common">Geobacter uraniireducens</name>
    <dbReference type="NCBI Taxonomy" id="351605"/>
    <lineage>
        <taxon>Bacteria</taxon>
        <taxon>Pseudomonadati</taxon>
        <taxon>Thermodesulfobacteriota</taxon>
        <taxon>Desulfuromonadia</taxon>
        <taxon>Geobacterales</taxon>
        <taxon>Geobacteraceae</taxon>
        <taxon>Geotalea</taxon>
    </lineage>
</organism>
<comment type="cofactor">
    <cofactor evidence="8">
        <name>[4Fe-4S] cluster</name>
        <dbReference type="ChEBI" id="CHEBI:49883"/>
    </cofactor>
    <text evidence="8">Binds 1 [4Fe-4S] cluster. The cluster is coordinated with 3 cysteines and an exchangeable S-adenosyl-L-methionine.</text>
</comment>
<feature type="binding site" evidence="8">
    <location>
        <position position="34"/>
    </location>
    <ligand>
        <name>[4Fe-4S] cluster</name>
        <dbReference type="ChEBI" id="CHEBI:49883"/>
        <note>4Fe-4S-S-AdoMet</note>
    </ligand>
</feature>
<dbReference type="EC" id="4.3.99.3" evidence="8"/>
<dbReference type="SUPFAM" id="SSF102114">
    <property type="entry name" value="Radical SAM enzymes"/>
    <property type="match status" value="1"/>
</dbReference>
<feature type="binding site" evidence="8">
    <location>
        <position position="43"/>
    </location>
    <ligand>
        <name>Mg(2+)</name>
        <dbReference type="ChEBI" id="CHEBI:18420"/>
    </ligand>
</feature>
<feature type="domain" description="Radical SAM core" evidence="9">
    <location>
        <begin position="21"/>
        <end position="250"/>
    </location>
</feature>
<comment type="function">
    <text evidence="8">Catalyzes the complex heterocyclic radical-mediated conversion of 6-carboxy-5,6,7,8-tetrahydropterin (CPH4) to 7-carboxy-7-deazaguanine (CDG), a step common to the biosynthetic pathways of all 7-deazapurine-containing compounds.</text>
</comment>
<evidence type="ECO:0000256" key="1">
    <source>
        <dbReference type="ARBA" id="ARBA00022485"/>
    </source>
</evidence>
<evidence type="ECO:0000256" key="5">
    <source>
        <dbReference type="ARBA" id="ARBA00023004"/>
    </source>
</evidence>
<feature type="binding site" evidence="8">
    <location>
        <position position="96"/>
    </location>
    <ligand>
        <name>substrate</name>
    </ligand>
</feature>
<sequence length="250" mass="28131">MNNRQAEMIELFSSIQGEGMLVGLRQIFIRLCGCNFTCNYCDTESNVSVEFCQMEGTPGRRDFIQVKNPVALERLTCLISGWQRGWPGIHHSISITGGEPLLHYELLQEWLPVLREFLPIYLETNGVLHKELSQVISHIDHVGMDIKIPSTSGCADLWKDHEAFLRIAAAKNVFVKAVIGNNTEDWEIIKASEIIASIDNAIPLILQPLTNPDGKIDIAPVKMLELQETASIFLKEVRIIPQTHKFIGQL</sequence>
<keyword evidence="8" id="KW-0671">Queuosine biosynthesis</keyword>
<dbReference type="GO" id="GO:0008616">
    <property type="term" value="P:tRNA queuosine(34) biosynthetic process"/>
    <property type="evidence" value="ECO:0007669"/>
    <property type="project" value="UniProtKB-UniRule"/>
</dbReference>
<dbReference type="PROSITE" id="PS51918">
    <property type="entry name" value="RADICAL_SAM"/>
    <property type="match status" value="1"/>
</dbReference>
<dbReference type="GO" id="GO:1904047">
    <property type="term" value="F:S-adenosyl-L-methionine binding"/>
    <property type="evidence" value="ECO:0007669"/>
    <property type="project" value="UniProtKB-UniRule"/>
</dbReference>
<comment type="subunit">
    <text evidence="8">Homodimer.</text>
</comment>
<dbReference type="HOGENOM" id="CLU_066739_1_0_7"/>
<dbReference type="InterPro" id="IPR058240">
    <property type="entry name" value="rSAM_sf"/>
</dbReference>
<reference evidence="10 11" key="1">
    <citation type="submission" date="2007-05" db="EMBL/GenBank/DDBJ databases">
        <title>Complete sequence of Geobacter uraniireducens Rf4.</title>
        <authorList>
            <consortium name="US DOE Joint Genome Institute"/>
            <person name="Copeland A."/>
            <person name="Lucas S."/>
            <person name="Lapidus A."/>
            <person name="Barry K."/>
            <person name="Detter J.C."/>
            <person name="Glavina del Rio T."/>
            <person name="Hammon N."/>
            <person name="Israni S."/>
            <person name="Dalin E."/>
            <person name="Tice H."/>
            <person name="Pitluck S."/>
            <person name="Chertkov O."/>
            <person name="Brettin T."/>
            <person name="Bruce D."/>
            <person name="Han C."/>
            <person name="Schmutz J."/>
            <person name="Larimer F."/>
            <person name="Land M."/>
            <person name="Hauser L."/>
            <person name="Kyrpides N."/>
            <person name="Mikhailova N."/>
            <person name="Shelobolina E."/>
            <person name="Aklujkar M."/>
            <person name="Lovley D."/>
            <person name="Richardson P."/>
        </authorList>
    </citation>
    <scope>NUCLEOTIDE SEQUENCE [LARGE SCALE GENOMIC DNA]</scope>
    <source>
        <strain evidence="10 11">Rf4</strain>
    </source>
</reference>
<evidence type="ECO:0000256" key="7">
    <source>
        <dbReference type="ARBA" id="ARBA00023239"/>
    </source>
</evidence>
<dbReference type="GO" id="GO:0051539">
    <property type="term" value="F:4 iron, 4 sulfur cluster binding"/>
    <property type="evidence" value="ECO:0007669"/>
    <property type="project" value="UniProtKB-UniRule"/>
</dbReference>
<dbReference type="InterPro" id="IPR013785">
    <property type="entry name" value="Aldolase_TIM"/>
</dbReference>
<evidence type="ECO:0000256" key="2">
    <source>
        <dbReference type="ARBA" id="ARBA00022691"/>
    </source>
</evidence>
<dbReference type="AlphaFoldDB" id="A5G3E2"/>
<dbReference type="Gene3D" id="3.20.20.70">
    <property type="entry name" value="Aldolase class I"/>
    <property type="match status" value="1"/>
</dbReference>
<keyword evidence="4 8" id="KW-0460">Magnesium</keyword>
<comment type="catalytic activity">
    <reaction evidence="8">
        <text>6-carboxy-5,6,7,8-tetrahydropterin + H(+) = 7-carboxy-7-carbaguanine + NH4(+)</text>
        <dbReference type="Rhea" id="RHEA:27974"/>
        <dbReference type="ChEBI" id="CHEBI:15378"/>
        <dbReference type="ChEBI" id="CHEBI:28938"/>
        <dbReference type="ChEBI" id="CHEBI:61032"/>
        <dbReference type="ChEBI" id="CHEBI:61036"/>
        <dbReference type="EC" id="4.3.99.3"/>
    </reaction>
</comment>
<dbReference type="InterPro" id="IPR007197">
    <property type="entry name" value="rSAM"/>
</dbReference>
<feature type="binding site" evidence="8">
    <location>
        <position position="30"/>
    </location>
    <ligand>
        <name>substrate</name>
    </ligand>
</feature>
<evidence type="ECO:0000256" key="6">
    <source>
        <dbReference type="ARBA" id="ARBA00023014"/>
    </source>
</evidence>
<dbReference type="UniPathway" id="UPA00391"/>
<name>A5G3E2_GEOUR</name>
<dbReference type="CDD" id="cd01335">
    <property type="entry name" value="Radical_SAM"/>
    <property type="match status" value="1"/>
</dbReference>
<dbReference type="HAMAP" id="MF_00917">
    <property type="entry name" value="QueE"/>
    <property type="match status" value="1"/>
</dbReference>
<dbReference type="PANTHER" id="PTHR42836:SF1">
    <property type="entry name" value="7-CARBOXY-7-DEAZAGUANINE SYNTHASE"/>
    <property type="match status" value="1"/>
</dbReference>
<evidence type="ECO:0000256" key="4">
    <source>
        <dbReference type="ARBA" id="ARBA00022842"/>
    </source>
</evidence>
<dbReference type="OrthoDB" id="9792276at2"/>
<dbReference type="PANTHER" id="PTHR42836">
    <property type="entry name" value="7-CARBOXY-7-DEAZAGUANINE SYNTHASE"/>
    <property type="match status" value="1"/>
</dbReference>
<keyword evidence="1 8" id="KW-0004">4Fe-4S</keyword>
<dbReference type="RefSeq" id="WP_011939011.1">
    <property type="nucleotide sequence ID" value="NC_009483.1"/>
</dbReference>
<dbReference type="GO" id="GO:0016840">
    <property type="term" value="F:carbon-nitrogen lyase activity"/>
    <property type="evidence" value="ECO:0007669"/>
    <property type="project" value="UniProtKB-UniRule"/>
</dbReference>
<feature type="binding site" evidence="8">
    <location>
        <position position="38"/>
    </location>
    <ligand>
        <name>[4Fe-4S] cluster</name>
        <dbReference type="ChEBI" id="CHEBI:49883"/>
        <note>4Fe-4S-S-AdoMet</note>
    </ligand>
</feature>
<accession>A5G3E2</accession>
<evidence type="ECO:0000256" key="3">
    <source>
        <dbReference type="ARBA" id="ARBA00022723"/>
    </source>
</evidence>
<dbReference type="Proteomes" id="UP000006695">
    <property type="component" value="Chromosome"/>
</dbReference>
<keyword evidence="5 8" id="KW-0408">Iron</keyword>
<dbReference type="InterPro" id="IPR024924">
    <property type="entry name" value="7-CO-7-deazaguanine_synth-like"/>
</dbReference>
<evidence type="ECO:0000313" key="11">
    <source>
        <dbReference type="Proteomes" id="UP000006695"/>
    </source>
</evidence>
<comment type="caution">
    <text evidence="8">Lacks conserved residue(s) required for the propagation of feature annotation.</text>
</comment>
<dbReference type="Pfam" id="PF04055">
    <property type="entry name" value="Radical_SAM"/>
    <property type="match status" value="1"/>
</dbReference>
<evidence type="ECO:0000259" key="9">
    <source>
        <dbReference type="PROSITE" id="PS51918"/>
    </source>
</evidence>
<dbReference type="SFLD" id="SFLDS00029">
    <property type="entry name" value="Radical_SAM"/>
    <property type="match status" value="1"/>
</dbReference>
<dbReference type="GO" id="GO:0000287">
    <property type="term" value="F:magnesium ion binding"/>
    <property type="evidence" value="ECO:0007669"/>
    <property type="project" value="UniProtKB-UniRule"/>
</dbReference>
<evidence type="ECO:0000313" key="10">
    <source>
        <dbReference type="EMBL" id="ABQ26310.1"/>
    </source>
</evidence>
<dbReference type="EMBL" id="CP000698">
    <property type="protein sequence ID" value="ABQ26310.1"/>
    <property type="molecule type" value="Genomic_DNA"/>
</dbReference>
<comment type="similarity">
    <text evidence="8">Belongs to the radical SAM superfamily. 7-carboxy-7-deazaguanine synthase family.</text>
</comment>
<keyword evidence="7 8" id="KW-0456">Lyase</keyword>
<comment type="cofactor">
    <cofactor evidence="8">
        <name>Mg(2+)</name>
        <dbReference type="ChEBI" id="CHEBI:18420"/>
    </cofactor>
</comment>
<evidence type="ECO:0000256" key="8">
    <source>
        <dbReference type="HAMAP-Rule" id="MF_00917"/>
    </source>
</evidence>